<dbReference type="SUPFAM" id="SSF52467">
    <property type="entry name" value="DHS-like NAD/FAD-binding domain"/>
    <property type="match status" value="1"/>
</dbReference>
<evidence type="ECO:0000313" key="10">
    <source>
        <dbReference type="Proteomes" id="UP000657592"/>
    </source>
</evidence>
<dbReference type="InterPro" id="IPR011766">
    <property type="entry name" value="TPP_enzyme_TPP-bd"/>
</dbReference>
<evidence type="ECO:0000256" key="4">
    <source>
        <dbReference type="RuleBase" id="RU362132"/>
    </source>
</evidence>
<dbReference type="InterPro" id="IPR000399">
    <property type="entry name" value="TPP-bd_CS"/>
</dbReference>
<dbReference type="SUPFAM" id="SSF52518">
    <property type="entry name" value="Thiamin diphosphate-binding fold (THDP-binding)"/>
    <property type="match status" value="2"/>
</dbReference>
<evidence type="ECO:0000256" key="3">
    <source>
        <dbReference type="ARBA" id="ARBA00023052"/>
    </source>
</evidence>
<feature type="domain" description="Thiamine pyrophosphate enzyme TPP-binding" evidence="7">
    <location>
        <begin position="381"/>
        <end position="508"/>
    </location>
</feature>
<dbReference type="Pfam" id="PF02775">
    <property type="entry name" value="TPP_enzyme_C"/>
    <property type="match status" value="1"/>
</dbReference>
<comment type="caution">
    <text evidence="9">The sequence shown here is derived from an EMBL/GenBank/DDBJ whole genome shotgun (WGS) entry which is preliminary data.</text>
</comment>
<dbReference type="GO" id="GO:0005948">
    <property type="term" value="C:acetolactate synthase complex"/>
    <property type="evidence" value="ECO:0007669"/>
    <property type="project" value="TreeGrafter"/>
</dbReference>
<dbReference type="InterPro" id="IPR012001">
    <property type="entry name" value="Thiamin_PyroP_enz_TPP-bd_dom"/>
</dbReference>
<dbReference type="PANTHER" id="PTHR18968:SF13">
    <property type="entry name" value="ACETOLACTATE SYNTHASE CATALYTIC SUBUNIT, MITOCHONDRIAL"/>
    <property type="match status" value="1"/>
</dbReference>
<dbReference type="Gene3D" id="3.40.50.1220">
    <property type="entry name" value="TPP-binding domain"/>
    <property type="match status" value="1"/>
</dbReference>
<evidence type="ECO:0000256" key="2">
    <source>
        <dbReference type="ARBA" id="ARBA00007812"/>
    </source>
</evidence>
<evidence type="ECO:0000256" key="5">
    <source>
        <dbReference type="SAM" id="MobiDB-lite"/>
    </source>
</evidence>
<reference evidence="9" key="2">
    <citation type="submission" date="2020-09" db="EMBL/GenBank/DDBJ databases">
        <authorList>
            <person name="Sun Q."/>
            <person name="Zhou Y."/>
        </authorList>
    </citation>
    <scope>NUCLEOTIDE SEQUENCE</scope>
    <source>
        <strain evidence="9">CGMCC 1.15794</strain>
    </source>
</reference>
<dbReference type="GO" id="GO:0009097">
    <property type="term" value="P:isoleucine biosynthetic process"/>
    <property type="evidence" value="ECO:0007669"/>
    <property type="project" value="TreeGrafter"/>
</dbReference>
<dbReference type="InterPro" id="IPR012000">
    <property type="entry name" value="Thiamin_PyroP_enz_cen_dom"/>
</dbReference>
<dbReference type="Pfam" id="PF00205">
    <property type="entry name" value="TPP_enzyme_M"/>
    <property type="match status" value="1"/>
</dbReference>
<dbReference type="Pfam" id="PF02776">
    <property type="entry name" value="TPP_enzyme_N"/>
    <property type="match status" value="1"/>
</dbReference>
<gene>
    <name evidence="9" type="primary">ilvB</name>
    <name evidence="9" type="ORF">GCM10010921_24030</name>
</gene>
<feature type="region of interest" description="Disordered" evidence="5">
    <location>
        <begin position="534"/>
        <end position="556"/>
    </location>
</feature>
<dbReference type="GO" id="GO:0050660">
    <property type="term" value="F:flavin adenine dinucleotide binding"/>
    <property type="evidence" value="ECO:0007669"/>
    <property type="project" value="TreeGrafter"/>
</dbReference>
<reference evidence="9" key="1">
    <citation type="journal article" date="2014" name="Int. J. Syst. Evol. Microbiol.">
        <title>Complete genome sequence of Corynebacterium casei LMG S-19264T (=DSM 44701T), isolated from a smear-ripened cheese.</title>
        <authorList>
            <consortium name="US DOE Joint Genome Institute (JGI-PGF)"/>
            <person name="Walter F."/>
            <person name="Albersmeier A."/>
            <person name="Kalinowski J."/>
            <person name="Ruckert C."/>
        </authorList>
    </citation>
    <scope>NUCLEOTIDE SEQUENCE</scope>
    <source>
        <strain evidence="9">CGMCC 1.15794</strain>
    </source>
</reference>
<keyword evidence="3 4" id="KW-0786">Thiamine pyrophosphate</keyword>
<dbReference type="PANTHER" id="PTHR18968">
    <property type="entry name" value="THIAMINE PYROPHOSPHATE ENZYMES"/>
    <property type="match status" value="1"/>
</dbReference>
<dbReference type="InterPro" id="IPR045229">
    <property type="entry name" value="TPP_enz"/>
</dbReference>
<evidence type="ECO:0000259" key="8">
    <source>
        <dbReference type="Pfam" id="PF02776"/>
    </source>
</evidence>
<evidence type="ECO:0000256" key="1">
    <source>
        <dbReference type="ARBA" id="ARBA00001964"/>
    </source>
</evidence>
<comment type="similarity">
    <text evidence="2 4">Belongs to the TPP enzyme family.</text>
</comment>
<dbReference type="GO" id="GO:0000287">
    <property type="term" value="F:magnesium ion binding"/>
    <property type="evidence" value="ECO:0007669"/>
    <property type="project" value="InterPro"/>
</dbReference>
<dbReference type="InterPro" id="IPR029035">
    <property type="entry name" value="DHS-like_NAD/FAD-binding_dom"/>
</dbReference>
<name>A0A917IGQ7_9MICO</name>
<evidence type="ECO:0000259" key="7">
    <source>
        <dbReference type="Pfam" id="PF02775"/>
    </source>
</evidence>
<evidence type="ECO:0000313" key="9">
    <source>
        <dbReference type="EMBL" id="GGH47366.1"/>
    </source>
</evidence>
<feature type="domain" description="Thiamine pyrophosphate enzyme N-terminal TPP-binding" evidence="8">
    <location>
        <begin position="8"/>
        <end position="113"/>
    </location>
</feature>
<keyword evidence="10" id="KW-1185">Reference proteome</keyword>
<dbReference type="CDD" id="cd00568">
    <property type="entry name" value="TPP_enzymes"/>
    <property type="match status" value="1"/>
</dbReference>
<feature type="compositionally biased region" description="Basic residues" evidence="5">
    <location>
        <begin position="534"/>
        <end position="548"/>
    </location>
</feature>
<dbReference type="PROSITE" id="PS00187">
    <property type="entry name" value="TPP_ENZYMES"/>
    <property type="match status" value="1"/>
</dbReference>
<dbReference type="CDD" id="cd07035">
    <property type="entry name" value="TPP_PYR_POX_like"/>
    <property type="match status" value="1"/>
</dbReference>
<comment type="cofactor">
    <cofactor evidence="1">
        <name>thiamine diphosphate</name>
        <dbReference type="ChEBI" id="CHEBI:58937"/>
    </cofactor>
</comment>
<proteinExistence type="inferred from homology"/>
<dbReference type="Proteomes" id="UP000657592">
    <property type="component" value="Unassembled WGS sequence"/>
</dbReference>
<accession>A0A917IGQ7</accession>
<dbReference type="GO" id="GO:0030976">
    <property type="term" value="F:thiamine pyrophosphate binding"/>
    <property type="evidence" value="ECO:0007669"/>
    <property type="project" value="InterPro"/>
</dbReference>
<feature type="region of interest" description="Disordered" evidence="5">
    <location>
        <begin position="568"/>
        <end position="608"/>
    </location>
</feature>
<protein>
    <submittedName>
        <fullName evidence="9">Acetolactate synthase I/II/III large subunit</fullName>
    </submittedName>
</protein>
<evidence type="ECO:0000259" key="6">
    <source>
        <dbReference type="Pfam" id="PF00205"/>
    </source>
</evidence>
<dbReference type="EMBL" id="BMJY01000011">
    <property type="protein sequence ID" value="GGH47366.1"/>
    <property type="molecule type" value="Genomic_DNA"/>
</dbReference>
<feature type="compositionally biased region" description="Basic residues" evidence="5">
    <location>
        <begin position="568"/>
        <end position="581"/>
    </location>
</feature>
<dbReference type="AlphaFoldDB" id="A0A917IGQ7"/>
<dbReference type="InterPro" id="IPR029061">
    <property type="entry name" value="THDP-binding"/>
</dbReference>
<dbReference type="GO" id="GO:0003984">
    <property type="term" value="F:acetolactate synthase activity"/>
    <property type="evidence" value="ECO:0007669"/>
    <property type="project" value="TreeGrafter"/>
</dbReference>
<dbReference type="GO" id="GO:0009099">
    <property type="term" value="P:L-valine biosynthetic process"/>
    <property type="evidence" value="ECO:0007669"/>
    <property type="project" value="TreeGrafter"/>
</dbReference>
<organism evidence="9 10">
    <name type="scientific">Microbacterium album</name>
    <dbReference type="NCBI Taxonomy" id="2053191"/>
    <lineage>
        <taxon>Bacteria</taxon>
        <taxon>Bacillati</taxon>
        <taxon>Actinomycetota</taxon>
        <taxon>Actinomycetes</taxon>
        <taxon>Micrococcales</taxon>
        <taxon>Microbacteriaceae</taxon>
        <taxon>Microbacterium</taxon>
    </lineage>
</organism>
<dbReference type="Gene3D" id="3.40.50.970">
    <property type="match status" value="2"/>
</dbReference>
<feature type="domain" description="Thiamine pyrophosphate enzyme central" evidence="6">
    <location>
        <begin position="189"/>
        <end position="323"/>
    </location>
</feature>
<sequence length="608" mass="64894">MSPSRSALDVVVGTLLAHGVQTVFGLLGSGNFPLVERLVGQGVRAVAARHESAAVTMADAWSRSTRRVGVATVHQGPGFTNAVTALVEAVRSHTPLLVVTGEVATTSLHKNQAYDAATLVRDAGAGWVRIVSGATAGRDIARAWRDAVAERRPVVVSFPVDVQRQPAPDDPMLRPLAPVAASGPNADALAQAVEIVEAARKPVVIAGRGAVLDEAERDIAVLADRIGAVLATTAQAHGAFAAHPWSVGIAGGFAAPRVRAIVAESDLIISFGASLTYWTAGHGEVIADSARILQVDVDPRAFDVHRRPELAVLGGARETARQLTRAVSPGGGYRAALGELGDVRWPVREDTAPAGTVNPARLVSWLNEAVPADRNLTLDGGHFMWFLMRHFSVPDASSFVFTQNFQAIGLGLASAVGLAIAQPTRPTVVFSGDSGALMSLGEFYSIANSREPILVVMMDDAGAGAERHHFGPEGSPTDLVDFGFRDFAGIARALGIPAISVRGLEDLDVAELRHWLAKPVGAFLVDAKIDPGMRRRAGRSRPARRRMNTRAPGFSRRRDRLRCARGRGTIRRRSSRYRHRRSCQECEPIRSAPRSADPTHPARMSRPR</sequence>